<dbReference type="EMBL" id="BARW01032827">
    <property type="protein sequence ID" value="GAJ03655.1"/>
    <property type="molecule type" value="Genomic_DNA"/>
</dbReference>
<protein>
    <recommendedName>
        <fullName evidence="6">Response regulatory domain-containing protein</fullName>
    </recommendedName>
</protein>
<dbReference type="PANTHER" id="PTHR45339:SF1">
    <property type="entry name" value="HYBRID SIGNAL TRANSDUCTION HISTIDINE KINASE J"/>
    <property type="match status" value="1"/>
</dbReference>
<gene>
    <name evidence="7" type="ORF">S12H4_51866</name>
</gene>
<evidence type="ECO:0000256" key="5">
    <source>
        <dbReference type="ARBA" id="ARBA00023163"/>
    </source>
</evidence>
<dbReference type="SUPFAM" id="SSF52172">
    <property type="entry name" value="CheY-like"/>
    <property type="match status" value="1"/>
</dbReference>
<dbReference type="InterPro" id="IPR011006">
    <property type="entry name" value="CheY-like_superfamily"/>
</dbReference>
<organism evidence="7">
    <name type="scientific">marine sediment metagenome</name>
    <dbReference type="NCBI Taxonomy" id="412755"/>
    <lineage>
        <taxon>unclassified sequences</taxon>
        <taxon>metagenomes</taxon>
        <taxon>ecological metagenomes</taxon>
    </lineage>
</organism>
<dbReference type="SMART" id="SM00448">
    <property type="entry name" value="REC"/>
    <property type="match status" value="1"/>
</dbReference>
<evidence type="ECO:0000259" key="6">
    <source>
        <dbReference type="PROSITE" id="PS50110"/>
    </source>
</evidence>
<accession>X1VC37</accession>
<keyword evidence="5" id="KW-0804">Transcription</keyword>
<dbReference type="AlphaFoldDB" id="X1VC37"/>
<evidence type="ECO:0000256" key="1">
    <source>
        <dbReference type="ARBA" id="ARBA00022553"/>
    </source>
</evidence>
<evidence type="ECO:0000256" key="4">
    <source>
        <dbReference type="ARBA" id="ARBA00023125"/>
    </source>
</evidence>
<dbReference type="FunFam" id="3.40.50.2300:FF:000001">
    <property type="entry name" value="DNA-binding response regulator PhoB"/>
    <property type="match status" value="1"/>
</dbReference>
<evidence type="ECO:0000313" key="7">
    <source>
        <dbReference type="EMBL" id="GAJ03655.1"/>
    </source>
</evidence>
<sequence>MNEKILIVEDNPLNMRLIELTLRAKGYTLLKATDGKEAIDAVEREKPDIIILDIKLPHMSGLEVARRLRETLAFSHIPIIAVTAYAMKGDKERVIEAGCDAYFPKPTNTRELPGKVAEMLLRRQK</sequence>
<keyword evidence="1" id="KW-0597">Phosphoprotein</keyword>
<evidence type="ECO:0000256" key="3">
    <source>
        <dbReference type="ARBA" id="ARBA00023015"/>
    </source>
</evidence>
<feature type="domain" description="Response regulatory" evidence="6">
    <location>
        <begin position="4"/>
        <end position="120"/>
    </location>
</feature>
<dbReference type="PROSITE" id="PS50110">
    <property type="entry name" value="RESPONSE_REGULATORY"/>
    <property type="match status" value="1"/>
</dbReference>
<evidence type="ECO:0000256" key="2">
    <source>
        <dbReference type="ARBA" id="ARBA00023012"/>
    </source>
</evidence>
<dbReference type="Gene3D" id="3.40.50.2300">
    <property type="match status" value="1"/>
</dbReference>
<comment type="caution">
    <text evidence="7">The sequence shown here is derived from an EMBL/GenBank/DDBJ whole genome shotgun (WGS) entry which is preliminary data.</text>
</comment>
<dbReference type="InterPro" id="IPR001789">
    <property type="entry name" value="Sig_transdc_resp-reg_receiver"/>
</dbReference>
<reference evidence="7" key="1">
    <citation type="journal article" date="2014" name="Front. Microbiol.">
        <title>High frequency of phylogenetically diverse reductive dehalogenase-homologous genes in deep subseafloor sedimentary metagenomes.</title>
        <authorList>
            <person name="Kawai M."/>
            <person name="Futagami T."/>
            <person name="Toyoda A."/>
            <person name="Takaki Y."/>
            <person name="Nishi S."/>
            <person name="Hori S."/>
            <person name="Arai W."/>
            <person name="Tsubouchi T."/>
            <person name="Morono Y."/>
            <person name="Uchiyama I."/>
            <person name="Ito T."/>
            <person name="Fujiyama A."/>
            <person name="Inagaki F."/>
            <person name="Takami H."/>
        </authorList>
    </citation>
    <scope>NUCLEOTIDE SEQUENCE</scope>
    <source>
        <strain evidence="7">Expedition CK06-06</strain>
    </source>
</reference>
<keyword evidence="2" id="KW-0902">Two-component regulatory system</keyword>
<keyword evidence="3" id="KW-0805">Transcription regulation</keyword>
<dbReference type="GO" id="GO:0000160">
    <property type="term" value="P:phosphorelay signal transduction system"/>
    <property type="evidence" value="ECO:0007669"/>
    <property type="project" value="UniProtKB-KW"/>
</dbReference>
<dbReference type="Pfam" id="PF00072">
    <property type="entry name" value="Response_reg"/>
    <property type="match status" value="1"/>
</dbReference>
<name>X1VC37_9ZZZZ</name>
<keyword evidence="4" id="KW-0238">DNA-binding</keyword>
<dbReference type="PANTHER" id="PTHR45339">
    <property type="entry name" value="HYBRID SIGNAL TRANSDUCTION HISTIDINE KINASE J"/>
    <property type="match status" value="1"/>
</dbReference>
<dbReference type="GO" id="GO:0003677">
    <property type="term" value="F:DNA binding"/>
    <property type="evidence" value="ECO:0007669"/>
    <property type="project" value="UniProtKB-KW"/>
</dbReference>
<proteinExistence type="predicted"/>